<keyword evidence="2" id="KW-1185">Reference proteome</keyword>
<name>A0A9W8PTT3_9HYPO</name>
<dbReference type="Proteomes" id="UP001152130">
    <property type="component" value="Unassembled WGS sequence"/>
</dbReference>
<evidence type="ECO:0000313" key="1">
    <source>
        <dbReference type="EMBL" id="KAJ4015443.1"/>
    </source>
</evidence>
<accession>A0A9W8PTT3</accession>
<protein>
    <submittedName>
        <fullName evidence="1">Uncharacterized protein</fullName>
    </submittedName>
</protein>
<dbReference type="OrthoDB" id="5093989at2759"/>
<proteinExistence type="predicted"/>
<gene>
    <name evidence="1" type="ORF">NW766_005786</name>
</gene>
<dbReference type="EMBL" id="JAPDHF010000007">
    <property type="protein sequence ID" value="KAJ4015443.1"/>
    <property type="molecule type" value="Genomic_DNA"/>
</dbReference>
<comment type="caution">
    <text evidence="1">The sequence shown here is derived from an EMBL/GenBank/DDBJ whole genome shotgun (WGS) entry which is preliminary data.</text>
</comment>
<reference evidence="1" key="1">
    <citation type="submission" date="2022-10" db="EMBL/GenBank/DDBJ databases">
        <title>Fusarium specimens isolated from Avocado Roots.</title>
        <authorList>
            <person name="Stajich J."/>
            <person name="Roper C."/>
            <person name="Heimlech-Rivalta G."/>
        </authorList>
    </citation>
    <scope>NUCLEOTIDE SEQUENCE</scope>
    <source>
        <strain evidence="1">CF00143</strain>
    </source>
</reference>
<evidence type="ECO:0000313" key="2">
    <source>
        <dbReference type="Proteomes" id="UP001152130"/>
    </source>
</evidence>
<sequence length="316" mass="35705">MASEIPNTDPSKVKLEDVAGRRKIIQSYFQTFGWTNEKANQELHELAVESVCNEVHAKGRAKISHVFFEYIVDHTMWQEFIRRRSSMGLYVVGWPWPKRPDPDDKTLGISPTYYEWLQKNGHKLPEDATPLSAGDLASRLENVLTKDPRLPADKPVEQLQFSSHHLRLKLWHSIMGDGPYKTPIVGPFEVALPPSLDFHGLVRGEDGEIYKELCSTIHDFLTVGWLVKDGRPVSLVVGFKATHEEHAKKHKNCHDLVMLWGDCLTWVSGLNDGSSLTLVESLSMSDWQRIAAVRDAELPGHTSSHLDNEVNSDPAK</sequence>
<dbReference type="AlphaFoldDB" id="A0A9W8PTT3"/>
<organism evidence="1 2">
    <name type="scientific">Fusarium irregulare</name>
    <dbReference type="NCBI Taxonomy" id="2494466"/>
    <lineage>
        <taxon>Eukaryota</taxon>
        <taxon>Fungi</taxon>
        <taxon>Dikarya</taxon>
        <taxon>Ascomycota</taxon>
        <taxon>Pezizomycotina</taxon>
        <taxon>Sordariomycetes</taxon>
        <taxon>Hypocreomycetidae</taxon>
        <taxon>Hypocreales</taxon>
        <taxon>Nectriaceae</taxon>
        <taxon>Fusarium</taxon>
        <taxon>Fusarium incarnatum-equiseti species complex</taxon>
    </lineage>
</organism>